<dbReference type="Proteomes" id="UP000276215">
    <property type="component" value="Unassembled WGS sequence"/>
</dbReference>
<protein>
    <submittedName>
        <fullName evidence="1">Uncharacterized protein</fullName>
    </submittedName>
</protein>
<dbReference type="AlphaFoldDB" id="A0A3N4JRS2"/>
<organism evidence="1 2">
    <name type="scientific">Choiromyces venosus 120613-1</name>
    <dbReference type="NCBI Taxonomy" id="1336337"/>
    <lineage>
        <taxon>Eukaryota</taxon>
        <taxon>Fungi</taxon>
        <taxon>Dikarya</taxon>
        <taxon>Ascomycota</taxon>
        <taxon>Pezizomycotina</taxon>
        <taxon>Pezizomycetes</taxon>
        <taxon>Pezizales</taxon>
        <taxon>Tuberaceae</taxon>
        <taxon>Choiromyces</taxon>
    </lineage>
</organism>
<sequence>MSLPPLPSAGVSRPSTSLLSCIGVPRPGGFGVLWWAGRTSPCPTTYGTAFASLTTVLRNLERYNPYLQLL</sequence>
<reference evidence="1 2" key="1">
    <citation type="journal article" date="2018" name="Nat. Ecol. Evol.">
        <title>Pezizomycetes genomes reveal the molecular basis of ectomycorrhizal truffle lifestyle.</title>
        <authorList>
            <person name="Murat C."/>
            <person name="Payen T."/>
            <person name="Noel B."/>
            <person name="Kuo A."/>
            <person name="Morin E."/>
            <person name="Chen J."/>
            <person name="Kohler A."/>
            <person name="Krizsan K."/>
            <person name="Balestrini R."/>
            <person name="Da Silva C."/>
            <person name="Montanini B."/>
            <person name="Hainaut M."/>
            <person name="Levati E."/>
            <person name="Barry K.W."/>
            <person name="Belfiori B."/>
            <person name="Cichocki N."/>
            <person name="Clum A."/>
            <person name="Dockter R.B."/>
            <person name="Fauchery L."/>
            <person name="Guy J."/>
            <person name="Iotti M."/>
            <person name="Le Tacon F."/>
            <person name="Lindquist E.A."/>
            <person name="Lipzen A."/>
            <person name="Malagnac F."/>
            <person name="Mello A."/>
            <person name="Molinier V."/>
            <person name="Miyauchi S."/>
            <person name="Poulain J."/>
            <person name="Riccioni C."/>
            <person name="Rubini A."/>
            <person name="Sitrit Y."/>
            <person name="Splivallo R."/>
            <person name="Traeger S."/>
            <person name="Wang M."/>
            <person name="Zifcakova L."/>
            <person name="Wipf D."/>
            <person name="Zambonelli A."/>
            <person name="Paolocci F."/>
            <person name="Nowrousian M."/>
            <person name="Ottonello S."/>
            <person name="Baldrian P."/>
            <person name="Spatafora J.W."/>
            <person name="Henrissat B."/>
            <person name="Nagy L.G."/>
            <person name="Aury J.M."/>
            <person name="Wincker P."/>
            <person name="Grigoriev I.V."/>
            <person name="Bonfante P."/>
            <person name="Martin F.M."/>
        </authorList>
    </citation>
    <scope>NUCLEOTIDE SEQUENCE [LARGE SCALE GENOMIC DNA]</scope>
    <source>
        <strain evidence="1 2">120613-1</strain>
    </source>
</reference>
<evidence type="ECO:0000313" key="2">
    <source>
        <dbReference type="Proteomes" id="UP000276215"/>
    </source>
</evidence>
<dbReference type="EMBL" id="ML120376">
    <property type="protein sequence ID" value="RPB01026.1"/>
    <property type="molecule type" value="Genomic_DNA"/>
</dbReference>
<accession>A0A3N4JRS2</accession>
<name>A0A3N4JRS2_9PEZI</name>
<proteinExistence type="predicted"/>
<evidence type="ECO:0000313" key="1">
    <source>
        <dbReference type="EMBL" id="RPB01026.1"/>
    </source>
</evidence>
<feature type="non-terminal residue" evidence="1">
    <location>
        <position position="70"/>
    </location>
</feature>
<keyword evidence="2" id="KW-1185">Reference proteome</keyword>
<gene>
    <name evidence="1" type="ORF">L873DRAFT_1804376</name>
</gene>